<feature type="non-terminal residue" evidence="2">
    <location>
        <position position="1"/>
    </location>
</feature>
<feature type="compositionally biased region" description="Basic residues" evidence="1">
    <location>
        <begin position="61"/>
        <end position="71"/>
    </location>
</feature>
<dbReference type="AlphaFoldDB" id="A0A6J4SNA6"/>
<gene>
    <name evidence="2" type="ORF">AVDCRST_MAG17-1427</name>
</gene>
<proteinExistence type="predicted"/>
<organism evidence="2">
    <name type="scientific">uncultured Solirubrobacterales bacterium</name>
    <dbReference type="NCBI Taxonomy" id="768556"/>
    <lineage>
        <taxon>Bacteria</taxon>
        <taxon>Bacillati</taxon>
        <taxon>Actinomycetota</taxon>
        <taxon>Thermoleophilia</taxon>
        <taxon>Solirubrobacterales</taxon>
        <taxon>environmental samples</taxon>
    </lineage>
</organism>
<accession>A0A6J4SNA6</accession>
<feature type="region of interest" description="Disordered" evidence="1">
    <location>
        <begin position="1"/>
        <end position="90"/>
    </location>
</feature>
<evidence type="ECO:0000256" key="1">
    <source>
        <dbReference type="SAM" id="MobiDB-lite"/>
    </source>
</evidence>
<feature type="non-terminal residue" evidence="2">
    <location>
        <position position="154"/>
    </location>
</feature>
<evidence type="ECO:0000313" key="2">
    <source>
        <dbReference type="EMBL" id="CAA9501821.1"/>
    </source>
</evidence>
<feature type="compositionally biased region" description="Basic residues" evidence="1">
    <location>
        <begin position="1"/>
        <end position="22"/>
    </location>
</feature>
<reference evidence="2" key="1">
    <citation type="submission" date="2020-02" db="EMBL/GenBank/DDBJ databases">
        <authorList>
            <person name="Meier V. D."/>
        </authorList>
    </citation>
    <scope>NUCLEOTIDE SEQUENCE</scope>
    <source>
        <strain evidence="2">AVDCRST_MAG17</strain>
    </source>
</reference>
<feature type="compositionally biased region" description="Basic and acidic residues" evidence="1">
    <location>
        <begin position="23"/>
        <end position="38"/>
    </location>
</feature>
<protein>
    <submittedName>
        <fullName evidence="2">Uncharacterized protein</fullName>
    </submittedName>
</protein>
<dbReference type="EMBL" id="CADCVV010000101">
    <property type="protein sequence ID" value="CAA9501821.1"/>
    <property type="molecule type" value="Genomic_DNA"/>
</dbReference>
<sequence>GRGRPGHRRLSCRQPRRRRLRGHDRPGCRRGPAGDRGPRARPGPARPRPARRLGPHGARPCPRRRRPRLARRPGPAGDRVEREGLGGRPRARLRPWSRRLRGQALRLPGAPACLGRVRAVLRRAGGRPARGAIRVGELSVDPETREVRFGGAPV</sequence>
<name>A0A6J4SNA6_9ACTN</name>